<dbReference type="PROSITE" id="PS51819">
    <property type="entry name" value="VOC"/>
    <property type="match status" value="1"/>
</dbReference>
<dbReference type="SUPFAM" id="SSF54593">
    <property type="entry name" value="Glyoxalase/Bleomycin resistance protein/Dihydroxybiphenyl dioxygenase"/>
    <property type="match status" value="1"/>
</dbReference>
<name>A0ABU2JED0_9ACTN</name>
<dbReference type="PANTHER" id="PTHR33993:SF14">
    <property type="entry name" value="GB|AAF24581.1"/>
    <property type="match status" value="1"/>
</dbReference>
<dbReference type="Proteomes" id="UP001183176">
    <property type="component" value="Unassembled WGS sequence"/>
</dbReference>
<comment type="caution">
    <text evidence="2">The sequence shown here is derived from an EMBL/GenBank/DDBJ whole genome shotgun (WGS) entry which is preliminary data.</text>
</comment>
<sequence length="112" mass="11827">MTEGIRTVIYPVRDLRAAKALFGALLGTEPVMDEPYYVGYATGNQHIGLDPSGHSQGLTGPVCYWQVSDINAELQRLLGAGASEQNPVKDVGGGKLIATVTDPDGNVIGLMQ</sequence>
<proteinExistence type="predicted"/>
<reference evidence="3" key="1">
    <citation type="submission" date="2023-07" db="EMBL/GenBank/DDBJ databases">
        <title>30 novel species of actinomycetes from the DSMZ collection.</title>
        <authorList>
            <person name="Nouioui I."/>
        </authorList>
    </citation>
    <scope>NUCLEOTIDE SEQUENCE [LARGE SCALE GENOMIC DNA]</scope>
    <source>
        <strain evidence="3">DSM 44399</strain>
    </source>
</reference>
<dbReference type="RefSeq" id="WP_311424483.1">
    <property type="nucleotide sequence ID" value="NZ_JAVREH010000035.1"/>
</dbReference>
<accession>A0ABU2JED0</accession>
<protein>
    <submittedName>
        <fullName evidence="2">VOC family protein</fullName>
    </submittedName>
</protein>
<gene>
    <name evidence="2" type="ORF">RM423_18285</name>
</gene>
<dbReference type="InterPro" id="IPR037523">
    <property type="entry name" value="VOC_core"/>
</dbReference>
<dbReference type="InterPro" id="IPR052164">
    <property type="entry name" value="Anthracycline_SecMetBiosynth"/>
</dbReference>
<dbReference type="PANTHER" id="PTHR33993">
    <property type="entry name" value="GLYOXALASE-RELATED"/>
    <property type="match status" value="1"/>
</dbReference>
<evidence type="ECO:0000259" key="1">
    <source>
        <dbReference type="PROSITE" id="PS51819"/>
    </source>
</evidence>
<dbReference type="InterPro" id="IPR029068">
    <property type="entry name" value="Glyas_Bleomycin-R_OHBP_Dase"/>
</dbReference>
<keyword evidence="3" id="KW-1185">Reference proteome</keyword>
<dbReference type="Gene3D" id="3.10.180.10">
    <property type="entry name" value="2,3-Dihydroxybiphenyl 1,2-Dioxygenase, domain 1"/>
    <property type="match status" value="1"/>
</dbReference>
<organism evidence="2 3">
    <name type="scientific">Jatrophihabitans lederbergiae</name>
    <dbReference type="NCBI Taxonomy" id="3075547"/>
    <lineage>
        <taxon>Bacteria</taxon>
        <taxon>Bacillati</taxon>
        <taxon>Actinomycetota</taxon>
        <taxon>Actinomycetes</taxon>
        <taxon>Jatrophihabitantales</taxon>
        <taxon>Jatrophihabitantaceae</taxon>
        <taxon>Jatrophihabitans</taxon>
    </lineage>
</organism>
<dbReference type="EMBL" id="JAVREH010000035">
    <property type="protein sequence ID" value="MDT0263336.1"/>
    <property type="molecule type" value="Genomic_DNA"/>
</dbReference>
<feature type="domain" description="VOC" evidence="1">
    <location>
        <begin position="4"/>
        <end position="112"/>
    </location>
</feature>
<evidence type="ECO:0000313" key="3">
    <source>
        <dbReference type="Proteomes" id="UP001183176"/>
    </source>
</evidence>
<evidence type="ECO:0000313" key="2">
    <source>
        <dbReference type="EMBL" id="MDT0263336.1"/>
    </source>
</evidence>
<dbReference type="InterPro" id="IPR004360">
    <property type="entry name" value="Glyas_Fos-R_dOase_dom"/>
</dbReference>
<dbReference type="Pfam" id="PF00903">
    <property type="entry name" value="Glyoxalase"/>
    <property type="match status" value="1"/>
</dbReference>